<dbReference type="SUPFAM" id="SSF47459">
    <property type="entry name" value="HLH, helix-loop-helix DNA-binding domain"/>
    <property type="match status" value="1"/>
</dbReference>
<dbReference type="Pfam" id="PF00010">
    <property type="entry name" value="HLH"/>
    <property type="match status" value="1"/>
</dbReference>
<dbReference type="SMART" id="SM00353">
    <property type="entry name" value="HLH"/>
    <property type="match status" value="1"/>
</dbReference>
<dbReference type="PROSITE" id="PS51671">
    <property type="entry name" value="ACT"/>
    <property type="match status" value="1"/>
</dbReference>
<proteinExistence type="inferred from homology"/>
<dbReference type="InterPro" id="IPR011598">
    <property type="entry name" value="bHLH_dom"/>
</dbReference>
<protein>
    <recommendedName>
        <fullName evidence="9">BHLH domain-containing protein</fullName>
    </recommendedName>
</protein>
<dbReference type="CDD" id="cd02116">
    <property type="entry name" value="ACT"/>
    <property type="match status" value="1"/>
</dbReference>
<keyword evidence="3" id="KW-0804">Transcription</keyword>
<comment type="similarity">
    <text evidence="1">Belongs to the bHLH protein family.</text>
</comment>
<reference evidence="7" key="1">
    <citation type="submission" date="2020-05" db="EMBL/GenBank/DDBJ databases">
        <title>WGS assembly of Panicum virgatum.</title>
        <authorList>
            <person name="Lovell J.T."/>
            <person name="Jenkins J."/>
            <person name="Shu S."/>
            <person name="Juenger T.E."/>
            <person name="Schmutz J."/>
        </authorList>
    </citation>
    <scope>NUCLEOTIDE SEQUENCE</scope>
    <source>
        <strain evidence="7">AP13</strain>
    </source>
</reference>
<dbReference type="InterPro" id="IPR002912">
    <property type="entry name" value="ACT_dom"/>
</dbReference>
<keyword evidence="2" id="KW-0805">Transcription regulation</keyword>
<accession>A0A8T0NPB1</accession>
<evidence type="ECO:0000259" key="5">
    <source>
        <dbReference type="PROSITE" id="PS50888"/>
    </source>
</evidence>
<dbReference type="SUPFAM" id="SSF55021">
    <property type="entry name" value="ACT-like"/>
    <property type="match status" value="1"/>
</dbReference>
<evidence type="ECO:0000256" key="4">
    <source>
        <dbReference type="SAM" id="MobiDB-lite"/>
    </source>
</evidence>
<dbReference type="PROSITE" id="PS50888">
    <property type="entry name" value="BHLH"/>
    <property type="match status" value="1"/>
</dbReference>
<dbReference type="GO" id="GO:0046983">
    <property type="term" value="F:protein dimerization activity"/>
    <property type="evidence" value="ECO:0007669"/>
    <property type="project" value="InterPro"/>
</dbReference>
<gene>
    <name evidence="7" type="ORF">PVAP13_9KG241000</name>
</gene>
<evidence type="ECO:0000256" key="3">
    <source>
        <dbReference type="ARBA" id="ARBA00023163"/>
    </source>
</evidence>
<dbReference type="PANTHER" id="PTHR45959:SF59">
    <property type="entry name" value="BHLH DOMAIN-CONTAINING PROTEIN"/>
    <property type="match status" value="1"/>
</dbReference>
<evidence type="ECO:0008006" key="9">
    <source>
        <dbReference type="Google" id="ProtNLM"/>
    </source>
</evidence>
<evidence type="ECO:0000256" key="1">
    <source>
        <dbReference type="ARBA" id="ARBA00005510"/>
    </source>
</evidence>
<keyword evidence="8" id="KW-1185">Reference proteome</keyword>
<feature type="domain" description="BHLH" evidence="5">
    <location>
        <begin position="146"/>
        <end position="195"/>
    </location>
</feature>
<evidence type="ECO:0000256" key="2">
    <source>
        <dbReference type="ARBA" id="ARBA00023015"/>
    </source>
</evidence>
<comment type="caution">
    <text evidence="7">The sequence shown here is derived from an EMBL/GenBank/DDBJ whole genome shotgun (WGS) entry which is preliminary data.</text>
</comment>
<dbReference type="InterPro" id="IPR052610">
    <property type="entry name" value="bHLH_transcription_regulator"/>
</dbReference>
<dbReference type="EMBL" id="CM029053">
    <property type="protein sequence ID" value="KAG2550089.1"/>
    <property type="molecule type" value="Genomic_DNA"/>
</dbReference>
<evidence type="ECO:0000313" key="8">
    <source>
        <dbReference type="Proteomes" id="UP000823388"/>
    </source>
</evidence>
<dbReference type="PANTHER" id="PTHR45959">
    <property type="entry name" value="BHLH TRANSCRIPTION FACTOR"/>
    <property type="match status" value="1"/>
</dbReference>
<name>A0A8T0NPB1_PANVG</name>
<dbReference type="InterPro" id="IPR036638">
    <property type="entry name" value="HLH_DNA-bd_sf"/>
</dbReference>
<evidence type="ECO:0000259" key="6">
    <source>
        <dbReference type="PROSITE" id="PS51671"/>
    </source>
</evidence>
<sequence length="318" mass="34862">MNSSSANHQWLEELENEDLGELDFIDPLSMQQLAESLADELWDQPTQEQQVQLDLRRQPMCPTGFSFLGDVSKYYAGAEGFPTTMTAISAGGGDSMFSFTDGKSKQLSFSSPEPKQEGDATATSGRFGAPPPPTTMETKGRRRASSRVHEHVLGERRRREKMHLQFATLASIIPDATKRDKVSLLGSTIDYVQHLRGRLKALQDEQLQSTGSTAESPPLDARCCIGSEDDGEASQKIEADVRGTTVLLRVVCREKNGVLIMVLQELEKHGLSITGTNVFPLADQSLLNITVTAQIVEDGSSTAVELVNNLNSALRNFY</sequence>
<dbReference type="AlphaFoldDB" id="A0A8T0NPB1"/>
<feature type="region of interest" description="Disordered" evidence="4">
    <location>
        <begin position="102"/>
        <end position="150"/>
    </location>
</feature>
<evidence type="ECO:0000313" key="7">
    <source>
        <dbReference type="EMBL" id="KAG2550089.1"/>
    </source>
</evidence>
<dbReference type="OrthoDB" id="690068at2759"/>
<dbReference type="Gene3D" id="4.10.280.10">
    <property type="entry name" value="Helix-loop-helix DNA-binding domain"/>
    <property type="match status" value="1"/>
</dbReference>
<organism evidence="7 8">
    <name type="scientific">Panicum virgatum</name>
    <name type="common">Blackwell switchgrass</name>
    <dbReference type="NCBI Taxonomy" id="38727"/>
    <lineage>
        <taxon>Eukaryota</taxon>
        <taxon>Viridiplantae</taxon>
        <taxon>Streptophyta</taxon>
        <taxon>Embryophyta</taxon>
        <taxon>Tracheophyta</taxon>
        <taxon>Spermatophyta</taxon>
        <taxon>Magnoliopsida</taxon>
        <taxon>Liliopsida</taxon>
        <taxon>Poales</taxon>
        <taxon>Poaceae</taxon>
        <taxon>PACMAD clade</taxon>
        <taxon>Panicoideae</taxon>
        <taxon>Panicodae</taxon>
        <taxon>Paniceae</taxon>
        <taxon>Panicinae</taxon>
        <taxon>Panicum</taxon>
        <taxon>Panicum sect. Hiantes</taxon>
    </lineage>
</organism>
<feature type="domain" description="ACT" evidence="6">
    <location>
        <begin position="247"/>
        <end position="318"/>
    </location>
</feature>
<dbReference type="Proteomes" id="UP000823388">
    <property type="component" value="Chromosome 9K"/>
</dbReference>
<dbReference type="InterPro" id="IPR045865">
    <property type="entry name" value="ACT-like_dom_sf"/>
</dbReference>